<keyword evidence="3" id="KW-1185">Reference proteome</keyword>
<gene>
    <name evidence="2" type="ORF">GC250_06545</name>
</gene>
<feature type="transmembrane region" description="Helical" evidence="1">
    <location>
        <begin position="145"/>
        <end position="163"/>
    </location>
</feature>
<feature type="transmembrane region" description="Helical" evidence="1">
    <location>
        <begin position="376"/>
        <end position="395"/>
    </location>
</feature>
<evidence type="ECO:0000256" key="1">
    <source>
        <dbReference type="SAM" id="Phobius"/>
    </source>
</evidence>
<feature type="transmembrane region" description="Helical" evidence="1">
    <location>
        <begin position="219"/>
        <end position="239"/>
    </location>
</feature>
<dbReference type="AlphaFoldDB" id="A0A6A9QIJ1"/>
<dbReference type="RefSeq" id="WP_156016661.1">
    <property type="nucleotide sequence ID" value="NZ_BBBY01000111.1"/>
</dbReference>
<feature type="transmembrane region" description="Helical" evidence="1">
    <location>
        <begin position="310"/>
        <end position="331"/>
    </location>
</feature>
<protein>
    <submittedName>
        <fullName evidence="2">Uncharacterized protein</fullName>
    </submittedName>
</protein>
<feature type="transmembrane region" description="Helical" evidence="1">
    <location>
        <begin position="98"/>
        <end position="125"/>
    </location>
</feature>
<accession>A0A6A9QIJ1</accession>
<keyword evidence="1" id="KW-0472">Membrane</keyword>
<feature type="transmembrane region" description="Helical" evidence="1">
    <location>
        <begin position="251"/>
        <end position="270"/>
    </location>
</feature>
<name>A0A6A9QIJ1_SULME</name>
<dbReference type="EMBL" id="WGGD01000005">
    <property type="protein sequence ID" value="MUN29097.1"/>
    <property type="molecule type" value="Genomic_DNA"/>
</dbReference>
<feature type="transmembrane region" description="Helical" evidence="1">
    <location>
        <begin position="169"/>
        <end position="190"/>
    </location>
</feature>
<feature type="transmembrane region" description="Helical" evidence="1">
    <location>
        <begin position="352"/>
        <end position="370"/>
    </location>
</feature>
<comment type="caution">
    <text evidence="2">The sequence shown here is derived from an EMBL/GenBank/DDBJ whole genome shotgun (WGS) entry which is preliminary data.</text>
</comment>
<proteinExistence type="predicted"/>
<sequence length="402" mass="45861">MSHEEVKAVLTANYFPILFTGISLIEPFLFQTNVIDRNVFIASIFLTFLGNLSLLSNSLSFVVDHIKNVRRARALLIFITSSLYLLIGILLFTRVSSLTFVLILACLLGSYLAGTYETTFIYLIYKGKLDEQEYITLNQLNNGRMILSIVLISVFSYLTSLYGKVILSGFFMLGGLYYALSHYFTLNFSVGERIKESGLNVTREALSKFVKLLRCNRKFFYVVFVGVTVLLLAGEQSMYFYGLFANSPDLYQLYSIYHLIIVFPYIAAILTSRRIVAKINKVYKFFLLSLFSLSLYVTILLISLFRLPTFLFFLGLALTGYALLILMYYIGITDYSTVPPEIEGYTTSILSLREYLMRFFTAILVAGYVIEYFGISASVSIVIGTSAPLMLFFYFRTRRMNE</sequence>
<keyword evidence="1" id="KW-1133">Transmembrane helix</keyword>
<organism evidence="2 3">
    <name type="scientific">Sulfuracidifex metallicus DSM 6482 = JCM 9184</name>
    <dbReference type="NCBI Taxonomy" id="523847"/>
    <lineage>
        <taxon>Archaea</taxon>
        <taxon>Thermoproteota</taxon>
        <taxon>Thermoprotei</taxon>
        <taxon>Sulfolobales</taxon>
        <taxon>Sulfolobaceae</taxon>
        <taxon>Sulfuracidifex</taxon>
    </lineage>
</organism>
<feature type="transmembrane region" description="Helical" evidence="1">
    <location>
        <begin position="282"/>
        <end position="304"/>
    </location>
</feature>
<dbReference type="OrthoDB" id="383882at2157"/>
<evidence type="ECO:0000313" key="3">
    <source>
        <dbReference type="Proteomes" id="UP000470772"/>
    </source>
</evidence>
<feature type="transmembrane region" description="Helical" evidence="1">
    <location>
        <begin position="74"/>
        <end position="92"/>
    </location>
</feature>
<reference evidence="2 3" key="1">
    <citation type="submission" date="2019-10" db="EMBL/GenBank/DDBJ databases">
        <title>Sequencing and Assembly of Multiple Reported Metal-Biooxidizing Members of the Extremely Thermoacidophilic Archaeal Family Sulfolobaceae.</title>
        <authorList>
            <person name="Counts J.A."/>
            <person name="Kelly R.M."/>
        </authorList>
    </citation>
    <scope>NUCLEOTIDE SEQUENCE [LARGE SCALE GENOMIC DNA]</scope>
    <source>
        <strain evidence="2 3">DSM 6482</strain>
    </source>
</reference>
<feature type="transmembrane region" description="Helical" evidence="1">
    <location>
        <begin position="42"/>
        <end position="62"/>
    </location>
</feature>
<evidence type="ECO:0000313" key="2">
    <source>
        <dbReference type="EMBL" id="MUN29097.1"/>
    </source>
</evidence>
<keyword evidence="1" id="KW-0812">Transmembrane</keyword>
<dbReference type="Proteomes" id="UP000470772">
    <property type="component" value="Unassembled WGS sequence"/>
</dbReference>
<feature type="transmembrane region" description="Helical" evidence="1">
    <location>
        <begin position="12"/>
        <end position="30"/>
    </location>
</feature>